<name>A0A3E0GWP0_9PSEU</name>
<keyword evidence="2" id="KW-1185">Reference proteome</keyword>
<dbReference type="Proteomes" id="UP000256269">
    <property type="component" value="Unassembled WGS sequence"/>
</dbReference>
<reference evidence="1 2" key="1">
    <citation type="submission" date="2018-08" db="EMBL/GenBank/DDBJ databases">
        <title>Genomic Encyclopedia of Archaeal and Bacterial Type Strains, Phase II (KMG-II): from individual species to whole genera.</title>
        <authorList>
            <person name="Goeker M."/>
        </authorList>
    </citation>
    <scope>NUCLEOTIDE SEQUENCE [LARGE SCALE GENOMIC DNA]</scope>
    <source>
        <strain evidence="1 2">DSM 45791</strain>
    </source>
</reference>
<dbReference type="RefSeq" id="WP_147328914.1">
    <property type="nucleotide sequence ID" value="NZ_CP144376.1"/>
</dbReference>
<evidence type="ECO:0000313" key="2">
    <source>
        <dbReference type="Proteomes" id="UP000256269"/>
    </source>
</evidence>
<protein>
    <submittedName>
        <fullName evidence="1">Uncharacterized protein</fullName>
    </submittedName>
</protein>
<proteinExistence type="predicted"/>
<sequence length="194" mass="20383">MSDQSVLPAGGDARSRSELIAAVPTIRQLIKQLDAAIKPAVVAECEAPEAQAICQAIAAIKWMADAVDAPDRAARIERLTEVGNRADYVTRAAQQRLAELQSMAELAADELHRRVIGLDTTAIIDRAQLDVGLPGGATATITVAVAADGRVAWEAPTMDLDAVDGSTQLAVTTALTQLGETLTKVLPDSAFTEQ</sequence>
<accession>A0A3E0GWP0</accession>
<comment type="caution">
    <text evidence="1">The sequence shown here is derived from an EMBL/GenBank/DDBJ whole genome shotgun (WGS) entry which is preliminary data.</text>
</comment>
<organism evidence="1 2">
    <name type="scientific">Kutzneria buriramensis</name>
    <dbReference type="NCBI Taxonomy" id="1045776"/>
    <lineage>
        <taxon>Bacteria</taxon>
        <taxon>Bacillati</taxon>
        <taxon>Actinomycetota</taxon>
        <taxon>Actinomycetes</taxon>
        <taxon>Pseudonocardiales</taxon>
        <taxon>Pseudonocardiaceae</taxon>
        <taxon>Kutzneria</taxon>
    </lineage>
</organism>
<dbReference type="AlphaFoldDB" id="A0A3E0GWP0"/>
<dbReference type="EMBL" id="QUNO01000022">
    <property type="protein sequence ID" value="REH31131.1"/>
    <property type="molecule type" value="Genomic_DNA"/>
</dbReference>
<gene>
    <name evidence="1" type="ORF">BCF44_122154</name>
</gene>
<evidence type="ECO:0000313" key="1">
    <source>
        <dbReference type="EMBL" id="REH31131.1"/>
    </source>
</evidence>